<evidence type="ECO:0000313" key="2">
    <source>
        <dbReference type="EMBL" id="KAL0578168.1"/>
    </source>
</evidence>
<dbReference type="Proteomes" id="UP001465976">
    <property type="component" value="Unassembled WGS sequence"/>
</dbReference>
<feature type="region of interest" description="Disordered" evidence="1">
    <location>
        <begin position="164"/>
        <end position="184"/>
    </location>
</feature>
<feature type="compositionally biased region" description="Low complexity" evidence="1">
    <location>
        <begin position="324"/>
        <end position="342"/>
    </location>
</feature>
<feature type="compositionally biased region" description="Polar residues" evidence="1">
    <location>
        <begin position="281"/>
        <end position="290"/>
    </location>
</feature>
<feature type="region of interest" description="Disordered" evidence="1">
    <location>
        <begin position="114"/>
        <end position="143"/>
    </location>
</feature>
<protein>
    <submittedName>
        <fullName evidence="2">Uncharacterized protein</fullName>
    </submittedName>
</protein>
<evidence type="ECO:0000256" key="1">
    <source>
        <dbReference type="SAM" id="MobiDB-lite"/>
    </source>
</evidence>
<feature type="region of interest" description="Disordered" evidence="1">
    <location>
        <begin position="201"/>
        <end position="402"/>
    </location>
</feature>
<feature type="compositionally biased region" description="Basic and acidic residues" evidence="1">
    <location>
        <begin position="173"/>
        <end position="184"/>
    </location>
</feature>
<evidence type="ECO:0000313" key="3">
    <source>
        <dbReference type="Proteomes" id="UP001465976"/>
    </source>
</evidence>
<feature type="region of interest" description="Disordered" evidence="1">
    <location>
        <begin position="22"/>
        <end position="102"/>
    </location>
</feature>
<feature type="compositionally biased region" description="Low complexity" evidence="1">
    <location>
        <begin position="32"/>
        <end position="41"/>
    </location>
</feature>
<proteinExistence type="predicted"/>
<dbReference type="EMBL" id="JBAHYK010000116">
    <property type="protein sequence ID" value="KAL0578168.1"/>
    <property type="molecule type" value="Genomic_DNA"/>
</dbReference>
<feature type="compositionally biased region" description="Basic residues" evidence="1">
    <location>
        <begin position="308"/>
        <end position="323"/>
    </location>
</feature>
<sequence>MDSPSWSDAISAALGSCIPCFKSPNDNDESLQSSSSRSRPPQHLESLLRDPQDTDTEAETVSLHSNLGSGTPRTRKKKKRTGQGITLFGLNLFGKPPIHLPEDEEEVDRLLNRSFGSRIRRTSSSSSTTRTGGTRSSSLMFDADAAPLDPAAIDQLTPGQLAERVRQAQLQAEEERRAKEERKRIRREKKELKKLAAQLAVNGPVDDGEFEGFQGSGALSGSRSGYPSIPAPMLSPDTIGTYSIDDEADGSADLDGTLYTGRSRAGGASASGGGSDSQRSPASGSLTSYSELPHPHIPNLTPSTTPSTKKKKKSSSGKSKSSRSHSSATSSAQSPSLASPVANEFTGLPSPSPLGDRFPKKPSLVMSDSFSVEDRGFPSPGLAGVTRAGRNGAFLASRGDES</sequence>
<keyword evidence="3" id="KW-1185">Reference proteome</keyword>
<reference evidence="2 3" key="1">
    <citation type="submission" date="2024-02" db="EMBL/GenBank/DDBJ databases">
        <title>A draft genome for the cacao thread blight pathogen Marasmius crinis-equi.</title>
        <authorList>
            <person name="Cohen S.P."/>
            <person name="Baruah I.K."/>
            <person name="Amoako-Attah I."/>
            <person name="Bukari Y."/>
            <person name="Meinhardt L.W."/>
            <person name="Bailey B.A."/>
        </authorList>
    </citation>
    <scope>NUCLEOTIDE SEQUENCE [LARGE SCALE GENOMIC DNA]</scope>
    <source>
        <strain evidence="2 3">GH-76</strain>
    </source>
</reference>
<accession>A0ABR3FSJ8</accession>
<comment type="caution">
    <text evidence="2">The sequence shown here is derived from an EMBL/GenBank/DDBJ whole genome shotgun (WGS) entry which is preliminary data.</text>
</comment>
<gene>
    <name evidence="2" type="ORF">V5O48_003835</name>
</gene>
<organism evidence="2 3">
    <name type="scientific">Marasmius crinis-equi</name>
    <dbReference type="NCBI Taxonomy" id="585013"/>
    <lineage>
        <taxon>Eukaryota</taxon>
        <taxon>Fungi</taxon>
        <taxon>Dikarya</taxon>
        <taxon>Basidiomycota</taxon>
        <taxon>Agaricomycotina</taxon>
        <taxon>Agaricomycetes</taxon>
        <taxon>Agaricomycetidae</taxon>
        <taxon>Agaricales</taxon>
        <taxon>Marasmiineae</taxon>
        <taxon>Marasmiaceae</taxon>
        <taxon>Marasmius</taxon>
    </lineage>
</organism>
<name>A0ABR3FSJ8_9AGAR</name>